<dbReference type="InterPro" id="IPR041426">
    <property type="entry name" value="Mos1_HTH"/>
</dbReference>
<reference evidence="2 3" key="1">
    <citation type="journal article" date="2021" name="Elife">
        <title>Chloroplast acquisition without the gene transfer in kleptoplastic sea slugs, Plakobranchus ocellatus.</title>
        <authorList>
            <person name="Maeda T."/>
            <person name="Takahashi S."/>
            <person name="Yoshida T."/>
            <person name="Shimamura S."/>
            <person name="Takaki Y."/>
            <person name="Nagai Y."/>
            <person name="Toyoda A."/>
            <person name="Suzuki Y."/>
            <person name="Arimoto A."/>
            <person name="Ishii H."/>
            <person name="Satoh N."/>
            <person name="Nishiyama T."/>
            <person name="Hasebe M."/>
            <person name="Maruyama T."/>
            <person name="Minagawa J."/>
            <person name="Obokata J."/>
            <person name="Shigenobu S."/>
        </authorList>
    </citation>
    <scope>NUCLEOTIDE SEQUENCE [LARGE SCALE GENOMIC DNA]</scope>
</reference>
<keyword evidence="3" id="KW-1185">Reference proteome</keyword>
<gene>
    <name evidence="2" type="ORF">ElyMa_004820700</name>
</gene>
<proteinExistence type="predicted"/>
<dbReference type="Gene3D" id="1.10.10.1450">
    <property type="match status" value="1"/>
</dbReference>
<comment type="caution">
    <text evidence="2">The sequence shown here is derived from an EMBL/GenBank/DDBJ whole genome shotgun (WGS) entry which is preliminary data.</text>
</comment>
<evidence type="ECO:0000313" key="3">
    <source>
        <dbReference type="Proteomes" id="UP000762676"/>
    </source>
</evidence>
<evidence type="ECO:0000313" key="2">
    <source>
        <dbReference type="EMBL" id="GFS10875.1"/>
    </source>
</evidence>
<feature type="domain" description="Mos1 transposase HTH" evidence="1">
    <location>
        <begin position="10"/>
        <end position="58"/>
    </location>
</feature>
<dbReference type="EMBL" id="BMAT01009641">
    <property type="protein sequence ID" value="GFS10875.1"/>
    <property type="molecule type" value="Genomic_DNA"/>
</dbReference>
<name>A0AAV4ILB8_9GAST</name>
<accession>A0AAV4ILB8</accession>
<evidence type="ECO:0000259" key="1">
    <source>
        <dbReference type="Pfam" id="PF17906"/>
    </source>
</evidence>
<dbReference type="Pfam" id="PF17906">
    <property type="entry name" value="HTH_48"/>
    <property type="match status" value="1"/>
</dbReference>
<organism evidence="2 3">
    <name type="scientific">Elysia marginata</name>
    <dbReference type="NCBI Taxonomy" id="1093978"/>
    <lineage>
        <taxon>Eukaryota</taxon>
        <taxon>Metazoa</taxon>
        <taxon>Spiralia</taxon>
        <taxon>Lophotrochozoa</taxon>
        <taxon>Mollusca</taxon>
        <taxon>Gastropoda</taxon>
        <taxon>Heterobranchia</taxon>
        <taxon>Euthyneura</taxon>
        <taxon>Panpulmonata</taxon>
        <taxon>Sacoglossa</taxon>
        <taxon>Placobranchoidea</taxon>
        <taxon>Plakobranchidae</taxon>
        <taxon>Elysia</taxon>
    </lineage>
</organism>
<protein>
    <submittedName>
        <fullName evidence="2">Histone-lysine N-methyltransferase SETMAR</fullName>
    </submittedName>
</protein>
<dbReference type="AlphaFoldDB" id="A0AAV4ILB8"/>
<dbReference type="Proteomes" id="UP000762676">
    <property type="component" value="Unassembled WGS sequence"/>
</dbReference>
<sequence>MAAHLETWSKEEIRAVIHFLNAKSLNPTEIHKELQRLYGEHVISRTQVYHWCNLFEGGHSDLTDREAEDNVKRVDELISSRQEVETS</sequence>